<sequence length="994" mass="106888">MSAPEPMDPHDLVHAFADGELSQEEAEQFREHLATCEACQEELDDILQLQALGNRLGVEEAREAPRDVAAPVQQPVASAPPRAFRPAWSRRKWVAAAALSGSLAAILVLVAVRSGPSNVRDDSTLLALAPTRSMEARLSWSGASAHRPYGVLRSGDERPRELVPLQVLAKLEAQGDLQGLAVGHLLRGEREQAADYLQRAPASPDVDSDKAVVAMTKGELESALVLLDGVLEKHPRHPQALWNRALVLRELGLDALAAEAFDTVVSLGEPGWAEEARERALVLRRQLEGRRGAWDSAQQAGRALALQGTAFPEDVARAVPGTARNWLNIALWTAPSAERVRELLPLARVLDARYGGDTVVASVERVAGLDFARRAPFAARFREVLEGTFDSASLEPLVKELSGSRDQDILLGVLPLAGGLPAHIDVYEQVARALGDSWLTLNAERERALAEYGKGDLAGAEARLLRAVAACEVAKADYRCGQLEHLLAHIYKDEHRLVEAREHALAGLGWARQTQEWTLQADLLLVLGDMARFRNAFALTRAYLGEQALRDRGCAADRHVHESLASLHVFALRPQAAREELEKAPVCDVPFFLNGAFVLADLARLDPKPGDVEKVREGLAKLDAAGWLRPGEKVMATHIQGRAVIGSDRAEGQRLLGQAIVSGELLGAADPVAAKARAYSYSSLILDAGSTGDWARALSLFAQEARVPAPERCSLGVEVHDERTLTAARGPTGELLGHQDASRRSPDFDVASLVPASVIAALKPCEHVSVFARYPVHGQAGLLPPDIAWSYHTGTQAQAPKVSAPRPLVVYDVDAPASLNLPRLRSWELSGGPSPRRVELTGAAATPSRLLAELAQATEVEIHAHGLVNLGVSDASLLVMAPEAGGRYALTAGQVRQQKLRGAPVVLLGACQAARTAPYLHAPWSLPVAFAEAGARAVIASPIDIPDAEAGPFFARVMERIRAGSTASLALRDERLRVLSTQPDSWVKTVVVFE</sequence>
<comment type="caution">
    <text evidence="3">The sequence shown here is derived from an EMBL/GenBank/DDBJ whole genome shotgun (WGS) entry which is preliminary data.</text>
</comment>
<reference evidence="3 6" key="2">
    <citation type="submission" date="2019-07" db="EMBL/GenBank/DDBJ databases">
        <title>Whole genome shotgun sequence of Myxococcus fulvus NBRC 100333.</title>
        <authorList>
            <person name="Hosoyama A."/>
            <person name="Uohara A."/>
            <person name="Ohji S."/>
            <person name="Ichikawa N."/>
        </authorList>
    </citation>
    <scope>NUCLEOTIDE SEQUENCE [LARGE SCALE GENOMIC DNA]</scope>
    <source>
        <strain evidence="3 6">NBRC 100333</strain>
    </source>
</reference>
<dbReference type="EMBL" id="BJXR01000025">
    <property type="protein sequence ID" value="GEN07433.1"/>
    <property type="molecule type" value="Genomic_DNA"/>
</dbReference>
<keyword evidence="5" id="KW-1185">Reference proteome</keyword>
<dbReference type="InterPro" id="IPR041916">
    <property type="entry name" value="Anti_sigma_zinc_sf"/>
</dbReference>
<evidence type="ECO:0000259" key="1">
    <source>
        <dbReference type="Pfam" id="PF12770"/>
    </source>
</evidence>
<dbReference type="InterPro" id="IPR011990">
    <property type="entry name" value="TPR-like_helical_dom_sf"/>
</dbReference>
<accession>A0A511T1F5</accession>
<dbReference type="InterPro" id="IPR027383">
    <property type="entry name" value="Znf_put"/>
</dbReference>
<dbReference type="STRING" id="1334629.MFUL124B02_03670"/>
<evidence type="ECO:0000313" key="3">
    <source>
        <dbReference type="EMBL" id="GEN07433.1"/>
    </source>
</evidence>
<dbReference type="InterPro" id="IPR024983">
    <property type="entry name" value="CHAT_dom"/>
</dbReference>
<dbReference type="GO" id="GO:0008270">
    <property type="term" value="F:zinc ion binding"/>
    <property type="evidence" value="ECO:0007669"/>
    <property type="project" value="UniProtKB-KW"/>
</dbReference>
<name>A0A511T1F5_MYXFU</name>
<keyword evidence="4" id="KW-0862">Zinc</keyword>
<evidence type="ECO:0000313" key="6">
    <source>
        <dbReference type="Proteomes" id="UP000321514"/>
    </source>
</evidence>
<dbReference type="Gene3D" id="1.10.10.1320">
    <property type="entry name" value="Anti-sigma factor, zinc-finger domain"/>
    <property type="match status" value="1"/>
</dbReference>
<dbReference type="RefSeq" id="WP_083559534.1">
    <property type="nucleotide sequence ID" value="NZ_BJXR01000025.1"/>
</dbReference>
<feature type="domain" description="Putative zinc-finger" evidence="2">
    <location>
        <begin position="10"/>
        <end position="40"/>
    </location>
</feature>
<dbReference type="Proteomes" id="UP000183760">
    <property type="component" value="Unassembled WGS sequence"/>
</dbReference>
<dbReference type="Proteomes" id="UP000321514">
    <property type="component" value="Unassembled WGS sequence"/>
</dbReference>
<evidence type="ECO:0000313" key="5">
    <source>
        <dbReference type="Proteomes" id="UP000183760"/>
    </source>
</evidence>
<dbReference type="Pfam" id="PF13490">
    <property type="entry name" value="zf-HC2"/>
    <property type="match status" value="1"/>
</dbReference>
<protein>
    <submittedName>
        <fullName evidence="4">Zinc-finger</fullName>
    </submittedName>
</protein>
<proteinExistence type="predicted"/>
<evidence type="ECO:0000313" key="4">
    <source>
        <dbReference type="EMBL" id="SES91088.1"/>
    </source>
</evidence>
<feature type="domain" description="CHAT" evidence="1">
    <location>
        <begin position="838"/>
        <end position="984"/>
    </location>
</feature>
<dbReference type="OrthoDB" id="5526017at2"/>
<dbReference type="SUPFAM" id="SSF48452">
    <property type="entry name" value="TPR-like"/>
    <property type="match status" value="1"/>
</dbReference>
<dbReference type="Pfam" id="PF12770">
    <property type="entry name" value="CHAT"/>
    <property type="match status" value="1"/>
</dbReference>
<keyword evidence="4" id="KW-0863">Zinc-finger</keyword>
<dbReference type="EMBL" id="FOIB01000001">
    <property type="protein sequence ID" value="SES91088.1"/>
    <property type="molecule type" value="Genomic_DNA"/>
</dbReference>
<dbReference type="Gene3D" id="1.25.40.10">
    <property type="entry name" value="Tetratricopeptide repeat domain"/>
    <property type="match status" value="1"/>
</dbReference>
<dbReference type="AlphaFoldDB" id="A0A511T1F5"/>
<gene>
    <name evidence="3" type="ORF">MFU01_24700</name>
    <name evidence="4" type="ORF">SAMN05443572_101548</name>
</gene>
<organism evidence="3 6">
    <name type="scientific">Myxococcus fulvus</name>
    <dbReference type="NCBI Taxonomy" id="33"/>
    <lineage>
        <taxon>Bacteria</taxon>
        <taxon>Pseudomonadati</taxon>
        <taxon>Myxococcota</taxon>
        <taxon>Myxococcia</taxon>
        <taxon>Myxococcales</taxon>
        <taxon>Cystobacterineae</taxon>
        <taxon>Myxococcaceae</taxon>
        <taxon>Myxococcus</taxon>
    </lineage>
</organism>
<evidence type="ECO:0000259" key="2">
    <source>
        <dbReference type="Pfam" id="PF13490"/>
    </source>
</evidence>
<keyword evidence="4" id="KW-0479">Metal-binding</keyword>
<reference evidence="4 5" key="1">
    <citation type="submission" date="2016-10" db="EMBL/GenBank/DDBJ databases">
        <authorList>
            <person name="Varghese N."/>
            <person name="Submissions S."/>
        </authorList>
    </citation>
    <scope>NUCLEOTIDE SEQUENCE [LARGE SCALE GENOMIC DNA]</scope>
    <source>
        <strain evidence="4 5">DSM 16525</strain>
    </source>
</reference>